<proteinExistence type="predicted"/>
<sequence>MPNNARLRLLVAGESMPVKPPAAAWPSVENWLAPIGVADEVRAFLNPVVVAIGAVVAVGTAPAGASQQVSWRAIRQHPMHHVTACTVAPLGRESRMATNHLNIDLIRRKCAFAEEILKSF</sequence>
<organism evidence="1 2">
    <name type="scientific">Mesorhizobium huakuii</name>
    <dbReference type="NCBI Taxonomy" id="28104"/>
    <lineage>
        <taxon>Bacteria</taxon>
        <taxon>Pseudomonadati</taxon>
        <taxon>Pseudomonadota</taxon>
        <taxon>Alphaproteobacteria</taxon>
        <taxon>Hyphomicrobiales</taxon>
        <taxon>Phyllobacteriaceae</taxon>
        <taxon>Mesorhizobium</taxon>
    </lineage>
</organism>
<gene>
    <name evidence="1" type="ORF">HB778_31815</name>
</gene>
<dbReference type="AlphaFoldDB" id="A0A7G6T1G3"/>
<dbReference type="EMBL" id="CP050296">
    <property type="protein sequence ID" value="QND60595.1"/>
    <property type="molecule type" value="Genomic_DNA"/>
</dbReference>
<dbReference type="RefSeq" id="WP_183459649.1">
    <property type="nucleotide sequence ID" value="NZ_CP050296.1"/>
</dbReference>
<evidence type="ECO:0000313" key="1">
    <source>
        <dbReference type="EMBL" id="QND60595.1"/>
    </source>
</evidence>
<accession>A0A7G6T1G3</accession>
<dbReference type="Proteomes" id="UP000515465">
    <property type="component" value="Chromosome"/>
</dbReference>
<protein>
    <submittedName>
        <fullName evidence="1">Uncharacterized protein</fullName>
    </submittedName>
</protein>
<name>A0A7G6T1G3_9HYPH</name>
<evidence type="ECO:0000313" key="2">
    <source>
        <dbReference type="Proteomes" id="UP000515465"/>
    </source>
</evidence>
<reference evidence="2" key="1">
    <citation type="journal article" date="2020" name="Mol. Plant Microbe">
        <title>Rhizobial microsymbionts of the narrowly endemic Oxytropis species growing in Kamchatka are characterized by significant genetic diversity and possess a set of genes that are associated with T3SS and T6SS secretion systems and can affect the development of symbiosis.</title>
        <authorList>
            <person name="Safronova V."/>
            <person name="Guro P."/>
            <person name="Sazanova A."/>
            <person name="Kuznetsova I."/>
            <person name="Belimov A."/>
            <person name="Yakubov V."/>
            <person name="Chirak E."/>
            <person name="Afonin A."/>
            <person name="Gogolev Y."/>
            <person name="Andronov E."/>
            <person name="Tikhonovich I."/>
        </authorList>
    </citation>
    <scope>NUCLEOTIDE SEQUENCE [LARGE SCALE GENOMIC DNA]</scope>
    <source>
        <strain evidence="2">583</strain>
    </source>
</reference>